<evidence type="ECO:0000256" key="1">
    <source>
        <dbReference type="ARBA" id="ARBA00022722"/>
    </source>
</evidence>
<dbReference type="InterPro" id="IPR020045">
    <property type="entry name" value="DNA_polI_H3TH"/>
</dbReference>
<accession>A0A2M7Q6Z3</accession>
<dbReference type="Pfam" id="PF02739">
    <property type="entry name" value="5_3_exonuc_N"/>
    <property type="match status" value="1"/>
</dbReference>
<proteinExistence type="predicted"/>
<feature type="non-terminal residue" evidence="5">
    <location>
        <position position="1"/>
    </location>
</feature>
<dbReference type="Gene3D" id="1.10.150.20">
    <property type="entry name" value="5' to 3' exonuclease, C-terminal subdomain"/>
    <property type="match status" value="1"/>
</dbReference>
<dbReference type="GO" id="GO:0003677">
    <property type="term" value="F:DNA binding"/>
    <property type="evidence" value="ECO:0007669"/>
    <property type="project" value="UniProtKB-KW"/>
</dbReference>
<dbReference type="InterPro" id="IPR008918">
    <property type="entry name" value="HhH2"/>
</dbReference>
<dbReference type="InterPro" id="IPR029060">
    <property type="entry name" value="PIN-like_dom_sf"/>
</dbReference>
<dbReference type="CDD" id="cd09898">
    <property type="entry name" value="H3TH_53EXO"/>
    <property type="match status" value="1"/>
</dbReference>
<evidence type="ECO:0000256" key="2">
    <source>
        <dbReference type="ARBA" id="ARBA00022801"/>
    </source>
</evidence>
<dbReference type="AlphaFoldDB" id="A0A2M7Q6Z3"/>
<dbReference type="GO" id="GO:0033567">
    <property type="term" value="P:DNA replication, Okazaki fragment processing"/>
    <property type="evidence" value="ECO:0007669"/>
    <property type="project" value="InterPro"/>
</dbReference>
<gene>
    <name evidence="5" type="ORF">COY97_00240</name>
</gene>
<dbReference type="SMART" id="SM00475">
    <property type="entry name" value="53EXOc"/>
    <property type="match status" value="1"/>
</dbReference>
<evidence type="ECO:0000259" key="4">
    <source>
        <dbReference type="SMART" id="SM00475"/>
    </source>
</evidence>
<dbReference type="GO" id="GO:0017108">
    <property type="term" value="F:5'-flap endonuclease activity"/>
    <property type="evidence" value="ECO:0007669"/>
    <property type="project" value="InterPro"/>
</dbReference>
<dbReference type="InterPro" id="IPR020046">
    <property type="entry name" value="5-3_exonucl_a-hlix_arch_N"/>
</dbReference>
<keyword evidence="1" id="KW-0540">Nuclease</keyword>
<dbReference type="GO" id="GO:0008409">
    <property type="term" value="F:5'-3' exonuclease activity"/>
    <property type="evidence" value="ECO:0007669"/>
    <property type="project" value="InterPro"/>
</dbReference>
<dbReference type="SMART" id="SM00279">
    <property type="entry name" value="HhH2"/>
    <property type="match status" value="1"/>
</dbReference>
<organism evidence="5 6">
    <name type="scientific">Candidatus Wolfebacteria bacterium CG_4_10_14_0_8_um_filter_39_64</name>
    <dbReference type="NCBI Taxonomy" id="1975063"/>
    <lineage>
        <taxon>Bacteria</taxon>
        <taxon>Candidatus Wolfeibacteriota</taxon>
    </lineage>
</organism>
<comment type="caution">
    <text evidence="5">The sequence shown here is derived from an EMBL/GenBank/DDBJ whole genome shotgun (WGS) entry which is preliminary data.</text>
</comment>
<dbReference type="Pfam" id="PF01367">
    <property type="entry name" value="5_3_exonuc"/>
    <property type="match status" value="1"/>
</dbReference>
<protein>
    <submittedName>
        <fullName evidence="5">DNA polymerase I</fullName>
    </submittedName>
</protein>
<dbReference type="SUPFAM" id="SSF88723">
    <property type="entry name" value="PIN domain-like"/>
    <property type="match status" value="1"/>
</dbReference>
<dbReference type="InterPro" id="IPR002421">
    <property type="entry name" value="5-3_exonuclease"/>
</dbReference>
<evidence type="ECO:0000313" key="6">
    <source>
        <dbReference type="Proteomes" id="UP000228730"/>
    </source>
</evidence>
<dbReference type="FunFam" id="1.10.150.20:FF:000003">
    <property type="entry name" value="DNA polymerase I"/>
    <property type="match status" value="1"/>
</dbReference>
<dbReference type="Gene3D" id="3.40.50.1010">
    <property type="entry name" value="5'-nuclease"/>
    <property type="match status" value="1"/>
</dbReference>
<name>A0A2M7Q6Z3_9BACT</name>
<dbReference type="InterPro" id="IPR036279">
    <property type="entry name" value="5-3_exonuclease_C_sf"/>
</dbReference>
<evidence type="ECO:0000313" key="5">
    <source>
        <dbReference type="EMBL" id="PIY59196.1"/>
    </source>
</evidence>
<keyword evidence="3" id="KW-0238">DNA-binding</keyword>
<reference evidence="6" key="1">
    <citation type="submission" date="2017-09" db="EMBL/GenBank/DDBJ databases">
        <title>Depth-based differentiation of microbial function through sediment-hosted aquifers and enrichment of novel symbionts in the deep terrestrial subsurface.</title>
        <authorList>
            <person name="Probst A.J."/>
            <person name="Ladd B."/>
            <person name="Jarett J.K."/>
            <person name="Geller-Mcgrath D.E."/>
            <person name="Sieber C.M.K."/>
            <person name="Emerson J.B."/>
            <person name="Anantharaman K."/>
            <person name="Thomas B.C."/>
            <person name="Malmstrom R."/>
            <person name="Stieglmeier M."/>
            <person name="Klingl A."/>
            <person name="Woyke T."/>
            <person name="Ryan C.M."/>
            <person name="Banfield J.F."/>
        </authorList>
    </citation>
    <scope>NUCLEOTIDE SEQUENCE [LARGE SCALE GENOMIC DNA]</scope>
</reference>
<keyword evidence="2" id="KW-0378">Hydrolase</keyword>
<dbReference type="Proteomes" id="UP000228730">
    <property type="component" value="Unassembled WGS sequence"/>
</dbReference>
<sequence>LEADDLIGTAVENFKKIPDLKIVILTGDLDSLQLVKDDKIVSETFKKGISDTIIYNEEAVKQRYQGLAPNQISDFKGLVGDPSDNIPGVPGIGPKTAIPLIKEYKSLENFLENGQLDKNYLKITKFKEQALLSKNLAQLKCDAPLDVRDLSELKRESLPKENLISYFEKLGFKSLISRIQ</sequence>
<dbReference type="EMBL" id="PFKY01000007">
    <property type="protein sequence ID" value="PIY59196.1"/>
    <property type="molecule type" value="Genomic_DNA"/>
</dbReference>
<dbReference type="SUPFAM" id="SSF47807">
    <property type="entry name" value="5' to 3' exonuclease, C-terminal subdomain"/>
    <property type="match status" value="1"/>
</dbReference>
<dbReference type="InterPro" id="IPR038969">
    <property type="entry name" value="FEN"/>
</dbReference>
<dbReference type="PANTHER" id="PTHR42646:SF2">
    <property type="entry name" value="5'-3' EXONUCLEASE FAMILY PROTEIN"/>
    <property type="match status" value="1"/>
</dbReference>
<evidence type="ECO:0000256" key="3">
    <source>
        <dbReference type="ARBA" id="ARBA00023125"/>
    </source>
</evidence>
<dbReference type="PANTHER" id="PTHR42646">
    <property type="entry name" value="FLAP ENDONUCLEASE XNI"/>
    <property type="match status" value="1"/>
</dbReference>
<feature type="domain" description="5'-3' exonuclease" evidence="4">
    <location>
        <begin position="1"/>
        <end position="156"/>
    </location>
</feature>